<organism evidence="2 3">
    <name type="scientific">Conexibacter stalactiti</name>
    <dbReference type="NCBI Taxonomy" id="1940611"/>
    <lineage>
        <taxon>Bacteria</taxon>
        <taxon>Bacillati</taxon>
        <taxon>Actinomycetota</taxon>
        <taxon>Thermoleophilia</taxon>
        <taxon>Solirubrobacterales</taxon>
        <taxon>Conexibacteraceae</taxon>
        <taxon>Conexibacter</taxon>
    </lineage>
</organism>
<protein>
    <submittedName>
        <fullName evidence="2">Uncharacterized protein</fullName>
    </submittedName>
</protein>
<dbReference type="EMBL" id="JAWSTH010000145">
    <property type="protein sequence ID" value="MDW5598475.1"/>
    <property type="molecule type" value="Genomic_DNA"/>
</dbReference>
<name>A0ABU4I163_9ACTN</name>
<proteinExistence type="predicted"/>
<gene>
    <name evidence="2" type="ORF">R7226_29210</name>
</gene>
<accession>A0ABU4I163</accession>
<reference evidence="2 3" key="2">
    <citation type="submission" date="2023-10" db="EMBL/GenBank/DDBJ databases">
        <authorList>
            <person name="Han X.F."/>
        </authorList>
    </citation>
    <scope>NUCLEOTIDE SEQUENCE [LARGE SCALE GENOMIC DNA]</scope>
    <source>
        <strain evidence="2 3">KCTC 39840</strain>
    </source>
</reference>
<evidence type="ECO:0000256" key="1">
    <source>
        <dbReference type="SAM" id="MobiDB-lite"/>
    </source>
</evidence>
<feature type="compositionally biased region" description="Basic and acidic residues" evidence="1">
    <location>
        <begin position="7"/>
        <end position="17"/>
    </location>
</feature>
<dbReference type="Proteomes" id="UP001284601">
    <property type="component" value="Unassembled WGS sequence"/>
</dbReference>
<evidence type="ECO:0000313" key="3">
    <source>
        <dbReference type="Proteomes" id="UP001284601"/>
    </source>
</evidence>
<evidence type="ECO:0000313" key="2">
    <source>
        <dbReference type="EMBL" id="MDW5598475.1"/>
    </source>
</evidence>
<keyword evidence="3" id="KW-1185">Reference proteome</keyword>
<reference evidence="3" key="1">
    <citation type="submission" date="2023-07" db="EMBL/GenBank/DDBJ databases">
        <title>Conexibacter stalactiti sp. nov., isolated from stalactites in a lava cave and emended description of the genus Conexibacter.</title>
        <authorList>
            <person name="Lee S.D."/>
        </authorList>
    </citation>
    <scope>NUCLEOTIDE SEQUENCE [LARGE SCALE GENOMIC DNA]</scope>
    <source>
        <strain evidence="3">KCTC 39840</strain>
    </source>
</reference>
<feature type="region of interest" description="Disordered" evidence="1">
    <location>
        <begin position="1"/>
        <end position="26"/>
    </location>
</feature>
<dbReference type="RefSeq" id="WP_318601004.1">
    <property type="nucleotide sequence ID" value="NZ_JAWSTH010000145.1"/>
</dbReference>
<comment type="caution">
    <text evidence="2">The sequence shown here is derived from an EMBL/GenBank/DDBJ whole genome shotgun (WGS) entry which is preliminary data.</text>
</comment>
<sequence length="61" mass="6883">MRSLPPELDHDVIHRETGLPNPMWQGEPGAGVFAEAGRRVLRALRRVVRWPAAKRARSADQ</sequence>